<dbReference type="GO" id="GO:0052913">
    <property type="term" value="F:16S rRNA (guanine(966)-N(2))-methyltransferase activity"/>
    <property type="evidence" value="ECO:0007669"/>
    <property type="project" value="UniProtKB-EC"/>
</dbReference>
<sequence>MRIIAGAARGRQLKAPPGLHTRPTTDRVKEAVFSIIQFQVPGARVLDLFAGSGQLGLECLSRGAESCLFCDNDRAALRAVGQNITACGVQDRCTVFAGDFRSAVAGHSPGSFDIILLDPPYGGKILEDALRAIEQFDILAARGIIVCESACGDKVYIPAAPYEKLREYRYGSTAITTLMRSAE</sequence>
<dbReference type="PIRSF" id="PIRSF004553">
    <property type="entry name" value="CHP00095"/>
    <property type="match status" value="1"/>
</dbReference>
<evidence type="ECO:0000313" key="5">
    <source>
        <dbReference type="Proteomes" id="UP000824073"/>
    </source>
</evidence>
<dbReference type="GO" id="GO:0003676">
    <property type="term" value="F:nucleic acid binding"/>
    <property type="evidence" value="ECO:0007669"/>
    <property type="project" value="InterPro"/>
</dbReference>
<reference evidence="4" key="1">
    <citation type="submission" date="2020-10" db="EMBL/GenBank/DDBJ databases">
        <authorList>
            <person name="Gilroy R."/>
        </authorList>
    </citation>
    <scope>NUCLEOTIDE SEQUENCE</scope>
    <source>
        <strain evidence="4">CHK191-8634</strain>
    </source>
</reference>
<dbReference type="PROSITE" id="PS00369">
    <property type="entry name" value="PTS_HPR_HIS"/>
    <property type="match status" value="1"/>
</dbReference>
<comment type="caution">
    <text evidence="4">The sequence shown here is derived from an EMBL/GenBank/DDBJ whole genome shotgun (WGS) entry which is preliminary data.</text>
</comment>
<evidence type="ECO:0000256" key="3">
    <source>
        <dbReference type="SAM" id="MobiDB-lite"/>
    </source>
</evidence>
<name>A0A9D1LLI8_9CLOT</name>
<dbReference type="EMBL" id="DVMR01000035">
    <property type="protein sequence ID" value="HIU43481.1"/>
    <property type="molecule type" value="Genomic_DNA"/>
</dbReference>
<dbReference type="InterPro" id="IPR002052">
    <property type="entry name" value="DNA_methylase_N6_adenine_CS"/>
</dbReference>
<keyword evidence="2 4" id="KW-0808">Transferase</keyword>
<gene>
    <name evidence="4" type="primary">rsmD</name>
    <name evidence="4" type="ORF">IAB67_04205</name>
</gene>
<dbReference type="InterPro" id="IPR004398">
    <property type="entry name" value="RNA_MeTrfase_RsmD"/>
</dbReference>
<evidence type="ECO:0000256" key="1">
    <source>
        <dbReference type="ARBA" id="ARBA00022603"/>
    </source>
</evidence>
<accession>A0A9D1LLI8</accession>
<dbReference type="NCBIfam" id="TIGR00095">
    <property type="entry name" value="16S rRNA (guanine(966)-N(2))-methyltransferase RsmD"/>
    <property type="match status" value="1"/>
</dbReference>
<dbReference type="PROSITE" id="PS00092">
    <property type="entry name" value="N6_MTASE"/>
    <property type="match status" value="1"/>
</dbReference>
<dbReference type="PANTHER" id="PTHR43542:SF1">
    <property type="entry name" value="METHYLTRANSFERASE"/>
    <property type="match status" value="1"/>
</dbReference>
<dbReference type="PANTHER" id="PTHR43542">
    <property type="entry name" value="METHYLTRANSFERASE"/>
    <property type="match status" value="1"/>
</dbReference>
<dbReference type="AlphaFoldDB" id="A0A9D1LLI8"/>
<dbReference type="InterPro" id="IPR029063">
    <property type="entry name" value="SAM-dependent_MTases_sf"/>
</dbReference>
<proteinExistence type="predicted"/>
<dbReference type="Gene3D" id="3.40.50.150">
    <property type="entry name" value="Vaccinia Virus protein VP39"/>
    <property type="match status" value="1"/>
</dbReference>
<dbReference type="EC" id="2.1.1.171" evidence="4"/>
<feature type="region of interest" description="Disordered" evidence="3">
    <location>
        <begin position="1"/>
        <end position="20"/>
    </location>
</feature>
<dbReference type="SUPFAM" id="SSF53335">
    <property type="entry name" value="S-adenosyl-L-methionine-dependent methyltransferases"/>
    <property type="match status" value="1"/>
</dbReference>
<reference evidence="4" key="2">
    <citation type="journal article" date="2021" name="PeerJ">
        <title>Extensive microbial diversity within the chicken gut microbiome revealed by metagenomics and culture.</title>
        <authorList>
            <person name="Gilroy R."/>
            <person name="Ravi A."/>
            <person name="Getino M."/>
            <person name="Pursley I."/>
            <person name="Horton D.L."/>
            <person name="Alikhan N.F."/>
            <person name="Baker D."/>
            <person name="Gharbi K."/>
            <person name="Hall N."/>
            <person name="Watson M."/>
            <person name="Adriaenssens E.M."/>
            <person name="Foster-Nyarko E."/>
            <person name="Jarju S."/>
            <person name="Secka A."/>
            <person name="Antonio M."/>
            <person name="Oren A."/>
            <person name="Chaudhuri R.R."/>
            <person name="La Ragione R."/>
            <person name="Hildebrand F."/>
            <person name="Pallen M.J."/>
        </authorList>
    </citation>
    <scope>NUCLEOTIDE SEQUENCE</scope>
    <source>
        <strain evidence="4">CHK191-8634</strain>
    </source>
</reference>
<dbReference type="Pfam" id="PF03602">
    <property type="entry name" value="Cons_hypoth95"/>
    <property type="match status" value="1"/>
</dbReference>
<evidence type="ECO:0000256" key="2">
    <source>
        <dbReference type="ARBA" id="ARBA00022679"/>
    </source>
</evidence>
<dbReference type="InterPro" id="IPR001020">
    <property type="entry name" value="PTS_HPr_His_P_site"/>
</dbReference>
<evidence type="ECO:0000313" key="4">
    <source>
        <dbReference type="EMBL" id="HIU43481.1"/>
    </source>
</evidence>
<dbReference type="CDD" id="cd02440">
    <property type="entry name" value="AdoMet_MTases"/>
    <property type="match status" value="1"/>
</dbReference>
<keyword evidence="1 4" id="KW-0489">Methyltransferase</keyword>
<organism evidence="4 5">
    <name type="scientific">Candidatus Ventrousia excrementavium</name>
    <dbReference type="NCBI Taxonomy" id="2840961"/>
    <lineage>
        <taxon>Bacteria</taxon>
        <taxon>Bacillati</taxon>
        <taxon>Bacillota</taxon>
        <taxon>Clostridia</taxon>
        <taxon>Eubacteriales</taxon>
        <taxon>Clostridiaceae</taxon>
        <taxon>Clostridiaceae incertae sedis</taxon>
        <taxon>Candidatus Ventrousia</taxon>
    </lineage>
</organism>
<dbReference type="Proteomes" id="UP000824073">
    <property type="component" value="Unassembled WGS sequence"/>
</dbReference>
<protein>
    <submittedName>
        <fullName evidence="4">16S rRNA (Guanine(966)-N(2))-methyltransferase RsmD</fullName>
        <ecNumber evidence="4">2.1.1.171</ecNumber>
    </submittedName>
</protein>